<keyword evidence="16" id="KW-1133">Transmembrane helix</keyword>
<evidence type="ECO:0000256" key="6">
    <source>
        <dbReference type="ARBA" id="ARBA00022729"/>
    </source>
</evidence>
<evidence type="ECO:0000256" key="1">
    <source>
        <dbReference type="ARBA" id="ARBA00001961"/>
    </source>
</evidence>
<evidence type="ECO:0000259" key="17">
    <source>
        <dbReference type="PROSITE" id="PS51471"/>
    </source>
</evidence>
<reference evidence="18 19" key="1">
    <citation type="submission" date="2024-02" db="EMBL/GenBank/DDBJ databases">
        <authorList>
            <person name="Daric V."/>
            <person name="Darras S."/>
        </authorList>
    </citation>
    <scope>NUCLEOTIDE SEQUENCE [LARGE SCALE GENOMIC DNA]</scope>
</reference>
<evidence type="ECO:0000256" key="5">
    <source>
        <dbReference type="ARBA" id="ARBA00022723"/>
    </source>
</evidence>
<protein>
    <recommendedName>
        <fullName evidence="4">procollagen-proline 3-dioxygenase</fullName>
        <ecNumber evidence="4">1.14.11.7</ecNumber>
    </recommendedName>
</protein>
<evidence type="ECO:0000256" key="3">
    <source>
        <dbReference type="ARBA" id="ARBA00006487"/>
    </source>
</evidence>
<proteinExistence type="inferred from homology"/>
<dbReference type="InterPro" id="IPR011990">
    <property type="entry name" value="TPR-like_helical_dom_sf"/>
</dbReference>
<evidence type="ECO:0000256" key="7">
    <source>
        <dbReference type="ARBA" id="ARBA00022737"/>
    </source>
</evidence>
<evidence type="ECO:0000256" key="4">
    <source>
        <dbReference type="ARBA" id="ARBA00012262"/>
    </source>
</evidence>
<evidence type="ECO:0000256" key="11">
    <source>
        <dbReference type="ARBA" id="ARBA00022964"/>
    </source>
</evidence>
<comment type="caution">
    <text evidence="18">The sequence shown here is derived from an EMBL/GenBank/DDBJ whole genome shotgun (WGS) entry which is preliminary data.</text>
</comment>
<feature type="domain" description="Fe2OG dioxygenase" evidence="17">
    <location>
        <begin position="612"/>
        <end position="725"/>
    </location>
</feature>
<dbReference type="PANTHER" id="PTHR14049:SF9">
    <property type="entry name" value="PROCOLLAGEN-PROLINE 3-DIOXYGENASE"/>
    <property type="match status" value="1"/>
</dbReference>
<accession>A0ABP0GI50</accession>
<dbReference type="SMART" id="SM00702">
    <property type="entry name" value="P4Hc"/>
    <property type="match status" value="1"/>
</dbReference>
<dbReference type="Pfam" id="PF23557">
    <property type="entry name" value="TPR_leprecan"/>
    <property type="match status" value="1"/>
</dbReference>
<evidence type="ECO:0000256" key="8">
    <source>
        <dbReference type="ARBA" id="ARBA00022803"/>
    </source>
</evidence>
<feature type="region of interest" description="Disordered" evidence="15">
    <location>
        <begin position="394"/>
        <end position="424"/>
    </location>
</feature>
<name>A0ABP0GI50_CLALP</name>
<keyword evidence="9" id="KW-0256">Endoplasmic reticulum</keyword>
<keyword evidence="13" id="KW-0408">Iron</keyword>
<dbReference type="InterPro" id="IPR056585">
    <property type="entry name" value="Leprecan_dom"/>
</dbReference>
<evidence type="ECO:0000256" key="2">
    <source>
        <dbReference type="ARBA" id="ARBA00001962"/>
    </source>
</evidence>
<organism evidence="18 19">
    <name type="scientific">Clavelina lepadiformis</name>
    <name type="common">Light-bulb sea squirt</name>
    <name type="synonym">Ascidia lepadiformis</name>
    <dbReference type="NCBI Taxonomy" id="159417"/>
    <lineage>
        <taxon>Eukaryota</taxon>
        <taxon>Metazoa</taxon>
        <taxon>Chordata</taxon>
        <taxon>Tunicata</taxon>
        <taxon>Ascidiacea</taxon>
        <taxon>Aplousobranchia</taxon>
        <taxon>Clavelinidae</taxon>
        <taxon>Clavelina</taxon>
    </lineage>
</organism>
<dbReference type="SUPFAM" id="SSF48452">
    <property type="entry name" value="TPR-like"/>
    <property type="match status" value="1"/>
</dbReference>
<dbReference type="InterPro" id="IPR005123">
    <property type="entry name" value="Oxoglu/Fe-dep_dioxygenase_dom"/>
</dbReference>
<keyword evidence="19" id="KW-1185">Reference proteome</keyword>
<feature type="transmembrane region" description="Helical" evidence="16">
    <location>
        <begin position="12"/>
        <end position="28"/>
    </location>
</feature>
<comment type="cofactor">
    <cofactor evidence="2">
        <name>Fe cation</name>
        <dbReference type="ChEBI" id="CHEBI:24875"/>
    </cofactor>
</comment>
<keyword evidence="10" id="KW-0847">Vitamin C</keyword>
<feature type="compositionally biased region" description="Acidic residues" evidence="15">
    <location>
        <begin position="405"/>
        <end position="420"/>
    </location>
</feature>
<evidence type="ECO:0000256" key="9">
    <source>
        <dbReference type="ARBA" id="ARBA00022824"/>
    </source>
</evidence>
<dbReference type="PANTHER" id="PTHR14049">
    <property type="entry name" value="LEPRECAN 1"/>
    <property type="match status" value="1"/>
</dbReference>
<keyword evidence="14" id="KW-0325">Glycoprotein</keyword>
<evidence type="ECO:0000256" key="13">
    <source>
        <dbReference type="ARBA" id="ARBA00023004"/>
    </source>
</evidence>
<evidence type="ECO:0000256" key="16">
    <source>
        <dbReference type="SAM" id="Phobius"/>
    </source>
</evidence>
<evidence type="ECO:0000313" key="18">
    <source>
        <dbReference type="EMBL" id="CAK8690499.1"/>
    </source>
</evidence>
<dbReference type="PROSITE" id="PS51471">
    <property type="entry name" value="FE2OG_OXY"/>
    <property type="match status" value="1"/>
</dbReference>
<sequence length="750" mass="86677">MKCGIMPFSSILFLNNIFCTFIAVLVAVDSDIQTFDQLYANGIDAYWNEDWKDCIHYFEKSIKSYRFMQDSIKNCSKQCSSETNSKNILDSYHHFIVKAACLEKCEKEKFGDSRKFLRISKELHESFKQKRLYIYLQFAYFRNGDFAKSLAASHTYNLYDPDDQMMISNMDYFRGHENTTGDMFINLEALPHQTSYDLGIEAYNREDYKDAISHFEEALKRFYEEEEGCRALCEGEYDVGKEYSDIPTPFHLQIVYHYRDVMECYLRCPTELGRVSLKSSINNYLPKHYFFLHSAYHHMHEDMKASECAKAYLLFFPDNLFINSFLERMKVSDEVKARKEAVNFQHRIKLQSELLKYLYQKFGIRDYDKSIFEIYPSEDLENLDILKREKASKNGDTLQPVQGDEASDLDESGQSDEDDGYNSMQEKTNDLIASKDSYNEYVKNIEQKKLLDAKNLEERLDVDISPLQDKPIGRQTIDSSYIVTIPETSDERQSSIAEGPLLFENTVMLANSTQMVGPERFAIDGMATENECKDLIDLQLTGGLFGDGYKGRAQPHTEHELFQGITVHRAAQLAADGQLPASVAKLFYDLSERVLMQVKAYFKLDELYFDFTHLVCRTAVKDTATERDDLSHPIHADNCILHENGQCIKESPAFTWRDYSSILYLNSGFDGGEFIMTDFTARRVMLQVRPKCGRLVSFSAGKECLHGVKPVTRGRRCAMALWFTQDPAQNEVLRIEAKKILDELIVKDEL</sequence>
<keyword evidence="12" id="KW-0560">Oxidoreductase</keyword>
<dbReference type="EC" id="1.14.11.7" evidence="4"/>
<dbReference type="EMBL" id="CAWYQH010000119">
    <property type="protein sequence ID" value="CAK8690499.1"/>
    <property type="molecule type" value="Genomic_DNA"/>
</dbReference>
<keyword evidence="7" id="KW-0677">Repeat</keyword>
<keyword evidence="16" id="KW-0812">Transmembrane</keyword>
<evidence type="ECO:0000256" key="12">
    <source>
        <dbReference type="ARBA" id="ARBA00023002"/>
    </source>
</evidence>
<keyword evidence="8" id="KW-0802">TPR repeat</keyword>
<evidence type="ECO:0000256" key="14">
    <source>
        <dbReference type="ARBA" id="ARBA00023180"/>
    </source>
</evidence>
<keyword evidence="6" id="KW-0732">Signal</keyword>
<keyword evidence="5" id="KW-0479">Metal-binding</keyword>
<dbReference type="InterPro" id="IPR006620">
    <property type="entry name" value="Pro_4_hyd_alph"/>
</dbReference>
<keyword evidence="16" id="KW-0472">Membrane</keyword>
<comment type="similarity">
    <text evidence="3">Belongs to the leprecan family.</text>
</comment>
<dbReference type="InterPro" id="IPR044862">
    <property type="entry name" value="Pro_4_hyd_alph_FE2OG_OXY"/>
</dbReference>
<dbReference type="Gene3D" id="2.60.120.620">
    <property type="entry name" value="q2cbj1_9rhob like domain"/>
    <property type="match status" value="1"/>
</dbReference>
<evidence type="ECO:0000256" key="10">
    <source>
        <dbReference type="ARBA" id="ARBA00022896"/>
    </source>
</evidence>
<dbReference type="Proteomes" id="UP001642483">
    <property type="component" value="Unassembled WGS sequence"/>
</dbReference>
<evidence type="ECO:0000313" key="19">
    <source>
        <dbReference type="Proteomes" id="UP001642483"/>
    </source>
</evidence>
<keyword evidence="11" id="KW-0223">Dioxygenase</keyword>
<dbReference type="Gene3D" id="1.25.40.10">
    <property type="entry name" value="Tetratricopeptide repeat domain"/>
    <property type="match status" value="2"/>
</dbReference>
<gene>
    <name evidence="18" type="ORF">CVLEPA_LOCUS23113</name>
</gene>
<evidence type="ECO:0000256" key="15">
    <source>
        <dbReference type="SAM" id="MobiDB-lite"/>
    </source>
</evidence>
<dbReference type="Pfam" id="PF13640">
    <property type="entry name" value="2OG-FeII_Oxy_3"/>
    <property type="match status" value="1"/>
</dbReference>
<comment type="cofactor">
    <cofactor evidence="1">
        <name>L-ascorbate</name>
        <dbReference type="ChEBI" id="CHEBI:38290"/>
    </cofactor>
</comment>
<dbReference type="InterPro" id="IPR039575">
    <property type="entry name" value="P3H"/>
</dbReference>